<organism evidence="2">
    <name type="scientific">Streptomyces iranensis</name>
    <dbReference type="NCBI Taxonomy" id="576784"/>
    <lineage>
        <taxon>Bacteria</taxon>
        <taxon>Bacillati</taxon>
        <taxon>Actinomycetota</taxon>
        <taxon>Actinomycetes</taxon>
        <taxon>Kitasatosporales</taxon>
        <taxon>Streptomycetaceae</taxon>
        <taxon>Streptomyces</taxon>
        <taxon>Streptomyces violaceusniger group</taxon>
    </lineage>
</organism>
<accession>A0A060ZTN4</accession>
<dbReference type="EMBL" id="LK022848">
    <property type="protein sequence ID" value="CDR06726.1"/>
    <property type="molecule type" value="Genomic_DNA"/>
</dbReference>
<dbReference type="HOGENOM" id="CLU_176356_0_0_11"/>
<sequence>MSIDPTDPDTFEDSVENTDETAARDVEAPEADAVEQHREVIFHRDERPRADESMEANEADRAEQARIVEENEEDYR</sequence>
<evidence type="ECO:0000313" key="4">
    <source>
        <dbReference type="Proteomes" id="UP000756710"/>
    </source>
</evidence>
<protein>
    <submittedName>
        <fullName evidence="2">Uncharacterized protein</fullName>
    </submittedName>
</protein>
<reference evidence="2" key="1">
    <citation type="submission" date="2014-05" db="EMBL/GenBank/DDBJ databases">
        <authorList>
            <person name="Horn Fabian"/>
        </authorList>
    </citation>
    <scope>NUCLEOTIDE SEQUENCE</scope>
</reference>
<feature type="compositionally biased region" description="Acidic residues" evidence="1">
    <location>
        <begin position="1"/>
        <end position="19"/>
    </location>
</feature>
<dbReference type="Proteomes" id="UP000756710">
    <property type="component" value="Unassembled WGS sequence"/>
</dbReference>
<gene>
    <name evidence="3" type="ORF">J2Z30_004903</name>
    <name evidence="2" type="ORF">SIRAN3601</name>
</gene>
<feature type="compositionally biased region" description="Basic and acidic residues" evidence="1">
    <location>
        <begin position="34"/>
        <end position="76"/>
    </location>
</feature>
<reference evidence="3 4" key="2">
    <citation type="submission" date="2021-03" db="EMBL/GenBank/DDBJ databases">
        <title>Genomic Encyclopedia of Type Strains, Phase IV (KMG-IV): sequencing the most valuable type-strain genomes for metagenomic binning, comparative biology and taxonomic classification.</title>
        <authorList>
            <person name="Goeker M."/>
        </authorList>
    </citation>
    <scope>NUCLEOTIDE SEQUENCE [LARGE SCALE GENOMIC DNA]</scope>
    <source>
        <strain evidence="3 4">DSM 41954</strain>
    </source>
</reference>
<proteinExistence type="predicted"/>
<evidence type="ECO:0000313" key="2">
    <source>
        <dbReference type="EMBL" id="CDR06726.1"/>
    </source>
</evidence>
<name>A0A060ZTN4_9ACTN</name>
<dbReference type="EMBL" id="JAGGLR010000013">
    <property type="protein sequence ID" value="MBP2063882.1"/>
    <property type="molecule type" value="Genomic_DNA"/>
</dbReference>
<dbReference type="AlphaFoldDB" id="A0A060ZTN4"/>
<keyword evidence="4" id="KW-1185">Reference proteome</keyword>
<dbReference type="GeneID" id="32468083"/>
<feature type="region of interest" description="Disordered" evidence="1">
    <location>
        <begin position="1"/>
        <end position="76"/>
    </location>
</feature>
<evidence type="ECO:0000256" key="1">
    <source>
        <dbReference type="SAM" id="MobiDB-lite"/>
    </source>
</evidence>
<evidence type="ECO:0000313" key="3">
    <source>
        <dbReference type="EMBL" id="MBP2063882.1"/>
    </source>
</evidence>
<dbReference type="RefSeq" id="WP_044570248.1">
    <property type="nucleotide sequence ID" value="NZ_BAABDR010000011.1"/>
</dbReference>